<reference evidence="13 14" key="1">
    <citation type="submission" date="2016-12" db="EMBL/GenBank/DDBJ databases">
        <authorList>
            <person name="Song W.-J."/>
            <person name="Kurnit D.M."/>
        </authorList>
    </citation>
    <scope>NUCLEOTIDE SEQUENCE [LARGE SCALE GENOMIC DNA]</scope>
    <source>
        <strain evidence="13 14">DSM 11393</strain>
    </source>
</reference>
<dbReference type="PANTHER" id="PTHR43707:SF1">
    <property type="entry name" value="HISTIDINE--TRNA LIGASE, MITOCHONDRIAL-RELATED"/>
    <property type="match status" value="1"/>
</dbReference>
<feature type="binding site" evidence="11">
    <location>
        <position position="259"/>
    </location>
    <ligand>
        <name>L-histidine</name>
        <dbReference type="ChEBI" id="CHEBI:57595"/>
    </ligand>
</feature>
<evidence type="ECO:0000313" key="13">
    <source>
        <dbReference type="EMBL" id="SHN50048.1"/>
    </source>
</evidence>
<dbReference type="PANTHER" id="PTHR43707">
    <property type="entry name" value="HISTIDYL-TRNA SYNTHETASE"/>
    <property type="match status" value="1"/>
</dbReference>
<dbReference type="GO" id="GO:0006427">
    <property type="term" value="P:histidyl-tRNA aminoacylation"/>
    <property type="evidence" value="ECO:0007669"/>
    <property type="project" value="UniProtKB-UniRule"/>
</dbReference>
<dbReference type="Gene3D" id="3.40.50.800">
    <property type="entry name" value="Anticodon-binding domain"/>
    <property type="match status" value="1"/>
</dbReference>
<dbReference type="NCBIfam" id="TIGR00442">
    <property type="entry name" value="hisS"/>
    <property type="match status" value="1"/>
</dbReference>
<dbReference type="InterPro" id="IPR004516">
    <property type="entry name" value="HisRS/HisZ"/>
</dbReference>
<keyword evidence="3 10" id="KW-0963">Cytoplasm</keyword>
<dbReference type="OrthoDB" id="9800814at2"/>
<feature type="binding site" evidence="11">
    <location>
        <position position="127"/>
    </location>
    <ligand>
        <name>L-histidine</name>
        <dbReference type="ChEBI" id="CHEBI:57595"/>
    </ligand>
</feature>
<evidence type="ECO:0000256" key="8">
    <source>
        <dbReference type="ARBA" id="ARBA00023146"/>
    </source>
</evidence>
<dbReference type="InterPro" id="IPR002314">
    <property type="entry name" value="aa-tRNA-synt_IIb"/>
</dbReference>
<evidence type="ECO:0000256" key="6">
    <source>
        <dbReference type="ARBA" id="ARBA00022840"/>
    </source>
</evidence>
<dbReference type="CDD" id="cd00773">
    <property type="entry name" value="HisRS-like_core"/>
    <property type="match status" value="1"/>
</dbReference>
<dbReference type="PIRSF" id="PIRSF001549">
    <property type="entry name" value="His-tRNA_synth"/>
    <property type="match status" value="1"/>
</dbReference>
<evidence type="ECO:0000256" key="11">
    <source>
        <dbReference type="PIRSR" id="PIRSR001549-1"/>
    </source>
</evidence>
<dbReference type="CDD" id="cd00859">
    <property type="entry name" value="HisRS_anticodon"/>
    <property type="match status" value="1"/>
</dbReference>
<dbReference type="InterPro" id="IPR033656">
    <property type="entry name" value="HisRS_anticodon"/>
</dbReference>
<evidence type="ECO:0000256" key="7">
    <source>
        <dbReference type="ARBA" id="ARBA00022917"/>
    </source>
</evidence>
<dbReference type="GO" id="GO:0005524">
    <property type="term" value="F:ATP binding"/>
    <property type="evidence" value="ECO:0007669"/>
    <property type="project" value="UniProtKB-UniRule"/>
</dbReference>
<evidence type="ECO:0000259" key="12">
    <source>
        <dbReference type="PROSITE" id="PS50862"/>
    </source>
</evidence>
<dbReference type="EMBL" id="FRDI01000002">
    <property type="protein sequence ID" value="SHN50048.1"/>
    <property type="molecule type" value="Genomic_DNA"/>
</dbReference>
<feature type="binding site" evidence="11">
    <location>
        <begin position="82"/>
        <end position="84"/>
    </location>
    <ligand>
        <name>L-histidine</name>
        <dbReference type="ChEBI" id="CHEBI:57595"/>
    </ligand>
</feature>
<keyword evidence="4 10" id="KW-0436">Ligase</keyword>
<dbReference type="AlphaFoldDB" id="A0A1M7RVB9"/>
<dbReference type="SUPFAM" id="SSF52954">
    <property type="entry name" value="Class II aaRS ABD-related"/>
    <property type="match status" value="1"/>
</dbReference>
<dbReference type="EC" id="6.1.1.21" evidence="10"/>
<keyword evidence="6 10" id="KW-0067">ATP-binding</keyword>
<evidence type="ECO:0000256" key="3">
    <source>
        <dbReference type="ARBA" id="ARBA00022490"/>
    </source>
</evidence>
<dbReference type="HAMAP" id="MF_00127">
    <property type="entry name" value="His_tRNA_synth"/>
    <property type="match status" value="1"/>
</dbReference>
<dbReference type="Pfam" id="PF03129">
    <property type="entry name" value="HGTP_anticodon"/>
    <property type="match status" value="1"/>
</dbReference>
<gene>
    <name evidence="10" type="primary">hisS</name>
    <name evidence="13" type="ORF">SAMN02745728_00199</name>
</gene>
<keyword evidence="7 10" id="KW-0648">Protein biosynthesis</keyword>
<dbReference type="STRING" id="1121455.SAMN02745728_00199"/>
<dbReference type="Gene3D" id="3.30.930.10">
    <property type="entry name" value="Bira Bifunctional Protein, Domain 2"/>
    <property type="match status" value="1"/>
</dbReference>
<dbReference type="Pfam" id="PF00587">
    <property type="entry name" value="tRNA-synt_2b"/>
    <property type="match status" value="1"/>
</dbReference>
<dbReference type="InterPro" id="IPR006195">
    <property type="entry name" value="aa-tRNA-synth_II"/>
</dbReference>
<evidence type="ECO:0000256" key="2">
    <source>
        <dbReference type="ARBA" id="ARBA00011738"/>
    </source>
</evidence>
<dbReference type="InterPro" id="IPR041715">
    <property type="entry name" value="HisRS-like_core"/>
</dbReference>
<evidence type="ECO:0000313" key="14">
    <source>
        <dbReference type="Proteomes" id="UP000186469"/>
    </source>
</evidence>
<comment type="subcellular location">
    <subcellularLocation>
        <location evidence="10">Cytoplasm</location>
    </subcellularLocation>
</comment>
<comment type="similarity">
    <text evidence="1 10">Belongs to the class-II aminoacyl-tRNA synthetase family.</text>
</comment>
<evidence type="ECO:0000256" key="5">
    <source>
        <dbReference type="ARBA" id="ARBA00022741"/>
    </source>
</evidence>
<name>A0A1M7RVB9_9BACT</name>
<accession>A0A1M7RVB9</accession>
<dbReference type="InterPro" id="IPR004154">
    <property type="entry name" value="Anticodon-bd"/>
</dbReference>
<feature type="binding site" evidence="11">
    <location>
        <position position="131"/>
    </location>
    <ligand>
        <name>L-histidine</name>
        <dbReference type="ChEBI" id="CHEBI:57595"/>
    </ligand>
</feature>
<protein>
    <recommendedName>
        <fullName evidence="10">Histidine--tRNA ligase</fullName>
        <ecNumber evidence="10">6.1.1.21</ecNumber>
    </recommendedName>
    <alternativeName>
        <fullName evidence="10">Histidyl-tRNA synthetase</fullName>
        <shortName evidence="10">HisRS</shortName>
    </alternativeName>
</protein>
<dbReference type="RefSeq" id="WP_072695588.1">
    <property type="nucleotide sequence ID" value="NZ_FRDI01000002.1"/>
</dbReference>
<dbReference type="Proteomes" id="UP000186469">
    <property type="component" value="Unassembled WGS sequence"/>
</dbReference>
<evidence type="ECO:0000256" key="4">
    <source>
        <dbReference type="ARBA" id="ARBA00022598"/>
    </source>
</evidence>
<dbReference type="GO" id="GO:0005737">
    <property type="term" value="C:cytoplasm"/>
    <property type="evidence" value="ECO:0007669"/>
    <property type="project" value="UniProtKB-SubCell"/>
</dbReference>
<feature type="domain" description="Aminoacyl-transfer RNA synthetases class-II family profile" evidence="12">
    <location>
        <begin position="20"/>
        <end position="324"/>
    </location>
</feature>
<comment type="subunit">
    <text evidence="2 10">Homodimer.</text>
</comment>
<keyword evidence="5 10" id="KW-0547">Nucleotide-binding</keyword>
<keyword evidence="14" id="KW-1185">Reference proteome</keyword>
<dbReference type="InterPro" id="IPR015807">
    <property type="entry name" value="His-tRNA-ligase"/>
</dbReference>
<sequence length="412" mass="46796">MNKIQSIKGFADLFSPESDMFTFMETIAREVFSAYAYSELRIPIMEQTELFSRSIGGETDVVQKEMYTFPDRKDRSLTLRPEATAGIMRAYIEHNRQALEPVAKYFSFGPMFRYERPQKGRMRQFHQLDCECIGAVEPQADAEIILMLMNFLTKLGLKNIELEINSLGCKECRPEYKKALDAYFSKIPKDELCEDCRRRLETNPLRLLDCKVPHCKEYAKDAPIILDYNCEPCKQHYASVKEILELAGLPFVQNNRLVRGLDYYNRTTFEVVSKNIGSQASIAGGGRYDGLVASLGGPDVAGIGFACGMERLAMLMEKLEEQRPDFFIINLEPKGLNNSILLAEKLRSAGKKGELSFSVKSIKSQMRQADKIKAKKCLILGENELVNKTVTIKDLDTGEQTEISQENILEHI</sequence>
<feature type="binding site" evidence="11">
    <location>
        <begin position="263"/>
        <end position="264"/>
    </location>
    <ligand>
        <name>L-histidine</name>
        <dbReference type="ChEBI" id="CHEBI:57595"/>
    </ligand>
</feature>
<evidence type="ECO:0000256" key="9">
    <source>
        <dbReference type="ARBA" id="ARBA00047639"/>
    </source>
</evidence>
<proteinExistence type="inferred from homology"/>
<dbReference type="PROSITE" id="PS50862">
    <property type="entry name" value="AA_TRNA_LIGASE_II"/>
    <property type="match status" value="1"/>
</dbReference>
<comment type="catalytic activity">
    <reaction evidence="9 10">
        <text>tRNA(His) + L-histidine + ATP = L-histidyl-tRNA(His) + AMP + diphosphate + H(+)</text>
        <dbReference type="Rhea" id="RHEA:17313"/>
        <dbReference type="Rhea" id="RHEA-COMP:9665"/>
        <dbReference type="Rhea" id="RHEA-COMP:9689"/>
        <dbReference type="ChEBI" id="CHEBI:15378"/>
        <dbReference type="ChEBI" id="CHEBI:30616"/>
        <dbReference type="ChEBI" id="CHEBI:33019"/>
        <dbReference type="ChEBI" id="CHEBI:57595"/>
        <dbReference type="ChEBI" id="CHEBI:78442"/>
        <dbReference type="ChEBI" id="CHEBI:78527"/>
        <dbReference type="ChEBI" id="CHEBI:456215"/>
        <dbReference type="EC" id="6.1.1.21"/>
    </reaction>
</comment>
<dbReference type="GO" id="GO:0004821">
    <property type="term" value="F:histidine-tRNA ligase activity"/>
    <property type="evidence" value="ECO:0007669"/>
    <property type="project" value="UniProtKB-UniRule"/>
</dbReference>
<organism evidence="13 14">
    <name type="scientific">Desulfovibrio litoralis DSM 11393</name>
    <dbReference type="NCBI Taxonomy" id="1121455"/>
    <lineage>
        <taxon>Bacteria</taxon>
        <taxon>Pseudomonadati</taxon>
        <taxon>Thermodesulfobacteriota</taxon>
        <taxon>Desulfovibrionia</taxon>
        <taxon>Desulfovibrionales</taxon>
        <taxon>Desulfovibrionaceae</taxon>
        <taxon>Desulfovibrio</taxon>
    </lineage>
</organism>
<evidence type="ECO:0000256" key="10">
    <source>
        <dbReference type="HAMAP-Rule" id="MF_00127"/>
    </source>
</evidence>
<dbReference type="SUPFAM" id="SSF55681">
    <property type="entry name" value="Class II aaRS and biotin synthetases"/>
    <property type="match status" value="1"/>
</dbReference>
<dbReference type="InterPro" id="IPR036621">
    <property type="entry name" value="Anticodon-bd_dom_sf"/>
</dbReference>
<evidence type="ECO:0000256" key="1">
    <source>
        <dbReference type="ARBA" id="ARBA00008226"/>
    </source>
</evidence>
<keyword evidence="8 10" id="KW-0030">Aminoacyl-tRNA synthetase</keyword>
<dbReference type="InterPro" id="IPR045864">
    <property type="entry name" value="aa-tRNA-synth_II/BPL/LPL"/>
</dbReference>
<feature type="binding site" evidence="11">
    <location>
        <position position="113"/>
    </location>
    <ligand>
        <name>L-histidine</name>
        <dbReference type="ChEBI" id="CHEBI:57595"/>
    </ligand>
</feature>